<reference evidence="7 8" key="1">
    <citation type="submission" date="2022-05" db="EMBL/GenBank/DDBJ databases">
        <authorList>
            <consortium name="Genoscope - CEA"/>
            <person name="William W."/>
        </authorList>
    </citation>
    <scope>NUCLEOTIDE SEQUENCE [LARGE SCALE GENOMIC DNA]</scope>
</reference>
<evidence type="ECO:0000313" key="7">
    <source>
        <dbReference type="EMBL" id="CAH3170616.1"/>
    </source>
</evidence>
<dbReference type="EMBL" id="CALNXI010001492">
    <property type="protein sequence ID" value="CAH3170616.1"/>
    <property type="molecule type" value="Genomic_DNA"/>
</dbReference>
<evidence type="ECO:0000259" key="6">
    <source>
        <dbReference type="PROSITE" id="PS50134"/>
    </source>
</evidence>
<keyword evidence="2 4" id="KW-0863">Zinc-finger</keyword>
<feature type="domain" description="TAZ-type" evidence="6">
    <location>
        <begin position="1"/>
        <end position="83"/>
    </location>
</feature>
<gene>
    <name evidence="7" type="ORF">PEVE_00007377</name>
</gene>
<dbReference type="InterPro" id="IPR035898">
    <property type="entry name" value="TAZ_dom_sf"/>
</dbReference>
<evidence type="ECO:0000256" key="5">
    <source>
        <dbReference type="SAM" id="MobiDB-lite"/>
    </source>
</evidence>
<dbReference type="SUPFAM" id="SSF57933">
    <property type="entry name" value="TAZ domain"/>
    <property type="match status" value="1"/>
</dbReference>
<accession>A0ABN8QVD5</accession>
<evidence type="ECO:0000256" key="1">
    <source>
        <dbReference type="ARBA" id="ARBA00022723"/>
    </source>
</evidence>
<keyword evidence="8" id="KW-1185">Reference proteome</keyword>
<evidence type="ECO:0000313" key="8">
    <source>
        <dbReference type="Proteomes" id="UP001159427"/>
    </source>
</evidence>
<evidence type="ECO:0000256" key="4">
    <source>
        <dbReference type="PROSITE-ProRule" id="PRU00203"/>
    </source>
</evidence>
<feature type="non-terminal residue" evidence="7">
    <location>
        <position position="340"/>
    </location>
</feature>
<name>A0ABN8QVD5_9CNID</name>
<dbReference type="Pfam" id="PF02135">
    <property type="entry name" value="zf-TAZ"/>
    <property type="match status" value="1"/>
</dbReference>
<dbReference type="PROSITE" id="PS50134">
    <property type="entry name" value="ZF_TAZ"/>
    <property type="match status" value="1"/>
</dbReference>
<sequence>MAGIELGTSGKWCNFQQLVQHVFHCSNHECIIPLCVNTKLMMKHSQVCKKENCKICQEMKSLASKHSETCVDHSCRVPFCAEAKSTDQADFQIDLSDFLDAIIEDNTTRGPHNQSTNELDSTNGGFQTRSVSSVLNAPSINDELMQMFPPLSSAMSDRSRVAADPLPPGSVLFAKQNALLKMSPTLLDIGINECPSVAASETFNQSSSFKNPSLFSKSSSLKQQNGGPLQVSMTTKSRVATSRLSVQGLEDAGLQQKGFADRLSCSINLKSSEQEKVPQSQQRNRNRKKNHGDSIHQMSMGDHTKSLMACRNYSSITGREDDATSSQSILLKVRFMNSLN</sequence>
<dbReference type="InterPro" id="IPR000197">
    <property type="entry name" value="Znf_TAZ"/>
</dbReference>
<dbReference type="Proteomes" id="UP001159427">
    <property type="component" value="Unassembled WGS sequence"/>
</dbReference>
<organism evidence="7 8">
    <name type="scientific">Porites evermanni</name>
    <dbReference type="NCBI Taxonomy" id="104178"/>
    <lineage>
        <taxon>Eukaryota</taxon>
        <taxon>Metazoa</taxon>
        <taxon>Cnidaria</taxon>
        <taxon>Anthozoa</taxon>
        <taxon>Hexacorallia</taxon>
        <taxon>Scleractinia</taxon>
        <taxon>Fungiina</taxon>
        <taxon>Poritidae</taxon>
        <taxon>Porites</taxon>
    </lineage>
</organism>
<feature type="region of interest" description="Disordered" evidence="5">
    <location>
        <begin position="106"/>
        <end position="128"/>
    </location>
</feature>
<dbReference type="Gene3D" id="1.20.1020.10">
    <property type="entry name" value="TAZ domain"/>
    <property type="match status" value="1"/>
</dbReference>
<feature type="region of interest" description="Disordered" evidence="5">
    <location>
        <begin position="270"/>
        <end position="301"/>
    </location>
</feature>
<feature type="compositionally biased region" description="Polar residues" evidence="5">
    <location>
        <begin position="108"/>
        <end position="128"/>
    </location>
</feature>
<evidence type="ECO:0000256" key="3">
    <source>
        <dbReference type="ARBA" id="ARBA00022833"/>
    </source>
</evidence>
<keyword evidence="3 4" id="KW-0862">Zinc</keyword>
<feature type="compositionally biased region" description="Polar residues" evidence="5">
    <location>
        <begin position="270"/>
        <end position="283"/>
    </location>
</feature>
<protein>
    <recommendedName>
        <fullName evidence="6">TAZ-type domain-containing protein</fullName>
    </recommendedName>
</protein>
<evidence type="ECO:0000256" key="2">
    <source>
        <dbReference type="ARBA" id="ARBA00022771"/>
    </source>
</evidence>
<feature type="zinc finger region" description="TAZ-type" evidence="4">
    <location>
        <begin position="1"/>
        <end position="83"/>
    </location>
</feature>
<keyword evidence="1 4" id="KW-0479">Metal-binding</keyword>
<proteinExistence type="predicted"/>
<comment type="caution">
    <text evidence="7">The sequence shown here is derived from an EMBL/GenBank/DDBJ whole genome shotgun (WGS) entry which is preliminary data.</text>
</comment>